<evidence type="ECO:0000259" key="3">
    <source>
        <dbReference type="PROSITE" id="PS50076"/>
    </source>
</evidence>
<organism evidence="4 5">
    <name type="scientific">Lentithecium fluviatile CBS 122367</name>
    <dbReference type="NCBI Taxonomy" id="1168545"/>
    <lineage>
        <taxon>Eukaryota</taxon>
        <taxon>Fungi</taxon>
        <taxon>Dikarya</taxon>
        <taxon>Ascomycota</taxon>
        <taxon>Pezizomycotina</taxon>
        <taxon>Dothideomycetes</taxon>
        <taxon>Pleosporomycetidae</taxon>
        <taxon>Pleosporales</taxon>
        <taxon>Massarineae</taxon>
        <taxon>Lentitheciaceae</taxon>
        <taxon>Lentithecium</taxon>
    </lineage>
</organism>
<dbReference type="PROSITE" id="PS50076">
    <property type="entry name" value="DNAJ_2"/>
    <property type="match status" value="1"/>
</dbReference>
<dbReference type="AlphaFoldDB" id="A0A6G1J0P6"/>
<keyword evidence="1" id="KW-0175">Coiled coil</keyword>
<feature type="coiled-coil region" evidence="1">
    <location>
        <begin position="117"/>
        <end position="144"/>
    </location>
</feature>
<sequence>MGPSTTAPDYYAILGLAQAATHDEIKAAYRRLALKHHPDRDGKSAHATQKMQGINAAWETLGDSRMRAIYDSTYHPQSCGATSNYPTASHPTATPQSSWQWPLNGNRTERQAWEHFETHQEHNIKAYQNKIRDLQAEISRLNATITRNKSILEKNAVSSWNTPGMSEWGREEMRRHTLECEAAIREKKESLKEFSALVQELWEKLAQARVREDERLKNERNEAWRNAAREQAAQEGRDRRECQRQQERERGRVDRRPREGKPSRKEEKHSGAQHNACRHDSWVEVSYLCANCPQRKEQNVIRCLGCSTTVCTNCGTDLNLQRYF</sequence>
<dbReference type="GO" id="GO:0005737">
    <property type="term" value="C:cytoplasm"/>
    <property type="evidence" value="ECO:0007669"/>
    <property type="project" value="TreeGrafter"/>
</dbReference>
<accession>A0A6G1J0P6</accession>
<evidence type="ECO:0000256" key="1">
    <source>
        <dbReference type="SAM" id="Coils"/>
    </source>
</evidence>
<dbReference type="PANTHER" id="PTHR43096">
    <property type="entry name" value="DNAJ HOMOLOG 1, MITOCHONDRIAL-RELATED"/>
    <property type="match status" value="1"/>
</dbReference>
<dbReference type="CDD" id="cd06257">
    <property type="entry name" value="DnaJ"/>
    <property type="match status" value="1"/>
</dbReference>
<dbReference type="InterPro" id="IPR036869">
    <property type="entry name" value="J_dom_sf"/>
</dbReference>
<feature type="domain" description="J" evidence="3">
    <location>
        <begin position="9"/>
        <end position="74"/>
    </location>
</feature>
<dbReference type="OrthoDB" id="10250354at2759"/>
<reference evidence="4" key="1">
    <citation type="journal article" date="2020" name="Stud. Mycol.">
        <title>101 Dothideomycetes genomes: a test case for predicting lifestyles and emergence of pathogens.</title>
        <authorList>
            <person name="Haridas S."/>
            <person name="Albert R."/>
            <person name="Binder M."/>
            <person name="Bloem J."/>
            <person name="Labutti K."/>
            <person name="Salamov A."/>
            <person name="Andreopoulos B."/>
            <person name="Baker S."/>
            <person name="Barry K."/>
            <person name="Bills G."/>
            <person name="Bluhm B."/>
            <person name="Cannon C."/>
            <person name="Castanera R."/>
            <person name="Culley D."/>
            <person name="Daum C."/>
            <person name="Ezra D."/>
            <person name="Gonzalez J."/>
            <person name="Henrissat B."/>
            <person name="Kuo A."/>
            <person name="Liang C."/>
            <person name="Lipzen A."/>
            <person name="Lutzoni F."/>
            <person name="Magnuson J."/>
            <person name="Mondo S."/>
            <person name="Nolan M."/>
            <person name="Ohm R."/>
            <person name="Pangilinan J."/>
            <person name="Park H.-J."/>
            <person name="Ramirez L."/>
            <person name="Alfaro M."/>
            <person name="Sun H."/>
            <person name="Tritt A."/>
            <person name="Yoshinaga Y."/>
            <person name="Zwiers L.-H."/>
            <person name="Turgeon B."/>
            <person name="Goodwin S."/>
            <person name="Spatafora J."/>
            <person name="Crous P."/>
            <person name="Grigoriev I."/>
        </authorList>
    </citation>
    <scope>NUCLEOTIDE SEQUENCE</scope>
    <source>
        <strain evidence="4">CBS 122367</strain>
    </source>
</reference>
<dbReference type="PANTHER" id="PTHR43096:SF10">
    <property type="entry name" value="CHAPERONE PROTEIN DNAJ A6, CHLOROPLASTIC"/>
    <property type="match status" value="1"/>
</dbReference>
<keyword evidence="5" id="KW-1185">Reference proteome</keyword>
<dbReference type="Gene3D" id="1.10.287.110">
    <property type="entry name" value="DnaJ domain"/>
    <property type="match status" value="1"/>
</dbReference>
<dbReference type="Proteomes" id="UP000799291">
    <property type="component" value="Unassembled WGS sequence"/>
</dbReference>
<dbReference type="InterPro" id="IPR001623">
    <property type="entry name" value="DnaJ_domain"/>
</dbReference>
<dbReference type="PRINTS" id="PR00625">
    <property type="entry name" value="JDOMAIN"/>
</dbReference>
<name>A0A6G1J0P6_9PLEO</name>
<evidence type="ECO:0000313" key="5">
    <source>
        <dbReference type="Proteomes" id="UP000799291"/>
    </source>
</evidence>
<feature type="region of interest" description="Disordered" evidence="2">
    <location>
        <begin position="81"/>
        <end position="103"/>
    </location>
</feature>
<dbReference type="Pfam" id="PF00226">
    <property type="entry name" value="DnaJ"/>
    <property type="match status" value="1"/>
</dbReference>
<feature type="compositionally biased region" description="Basic and acidic residues" evidence="2">
    <location>
        <begin position="235"/>
        <end position="270"/>
    </location>
</feature>
<dbReference type="EMBL" id="MU005582">
    <property type="protein sequence ID" value="KAF2684096.1"/>
    <property type="molecule type" value="Genomic_DNA"/>
</dbReference>
<dbReference type="SMART" id="SM00271">
    <property type="entry name" value="DnaJ"/>
    <property type="match status" value="1"/>
</dbReference>
<dbReference type="SUPFAM" id="SSF46565">
    <property type="entry name" value="Chaperone J-domain"/>
    <property type="match status" value="1"/>
</dbReference>
<evidence type="ECO:0000256" key="2">
    <source>
        <dbReference type="SAM" id="MobiDB-lite"/>
    </source>
</evidence>
<proteinExistence type="predicted"/>
<evidence type="ECO:0000313" key="4">
    <source>
        <dbReference type="EMBL" id="KAF2684096.1"/>
    </source>
</evidence>
<dbReference type="GO" id="GO:0042026">
    <property type="term" value="P:protein refolding"/>
    <property type="evidence" value="ECO:0007669"/>
    <property type="project" value="TreeGrafter"/>
</dbReference>
<protein>
    <submittedName>
        <fullName evidence="4">DnaJ-domain-containing protein</fullName>
    </submittedName>
</protein>
<dbReference type="GO" id="GO:0051082">
    <property type="term" value="F:unfolded protein binding"/>
    <property type="evidence" value="ECO:0007669"/>
    <property type="project" value="TreeGrafter"/>
</dbReference>
<gene>
    <name evidence="4" type="ORF">K458DRAFT_389311</name>
</gene>
<feature type="region of interest" description="Disordered" evidence="2">
    <location>
        <begin position="222"/>
        <end position="273"/>
    </location>
</feature>